<reference evidence="2" key="1">
    <citation type="journal article" date="2014" name="Int. J. Syst. Evol. Microbiol.">
        <title>Complete genome of a new Firmicutes species belonging to the dominant human colonic microbiota ('Ruminococcus bicirculans') reveals two chromosomes and a selective capacity to utilize plant glucans.</title>
        <authorList>
            <consortium name="NISC Comparative Sequencing Program"/>
            <person name="Wegmann U."/>
            <person name="Louis P."/>
            <person name="Goesmann A."/>
            <person name="Henrissat B."/>
            <person name="Duncan S.H."/>
            <person name="Flint H.J."/>
        </authorList>
    </citation>
    <scope>NUCLEOTIDE SEQUENCE</scope>
    <source>
        <strain evidence="2">NBRC 108219</strain>
    </source>
</reference>
<protein>
    <submittedName>
        <fullName evidence="2">Metallophosphoesterase</fullName>
    </submittedName>
</protein>
<dbReference type="SUPFAM" id="SSF56300">
    <property type="entry name" value="Metallo-dependent phosphatases"/>
    <property type="match status" value="1"/>
</dbReference>
<dbReference type="Pfam" id="PF00149">
    <property type="entry name" value="Metallophos"/>
    <property type="match status" value="1"/>
</dbReference>
<dbReference type="Gene3D" id="3.60.21.10">
    <property type="match status" value="1"/>
</dbReference>
<dbReference type="PANTHER" id="PTHR31302">
    <property type="entry name" value="TRANSMEMBRANE PROTEIN WITH METALLOPHOSPHOESTERASE DOMAIN-RELATED"/>
    <property type="match status" value="1"/>
</dbReference>
<dbReference type="InterPro" id="IPR051158">
    <property type="entry name" value="Metallophosphoesterase_sf"/>
</dbReference>
<feature type="domain" description="Calcineurin-like phosphoesterase" evidence="1">
    <location>
        <begin position="44"/>
        <end position="209"/>
    </location>
</feature>
<evidence type="ECO:0000313" key="2">
    <source>
        <dbReference type="EMBL" id="GLQ23140.1"/>
    </source>
</evidence>
<gene>
    <name evidence="2" type="ORF">GCM10007853_10140</name>
</gene>
<dbReference type="PANTHER" id="PTHR31302:SF0">
    <property type="entry name" value="TRANSMEMBRANE PROTEIN WITH METALLOPHOSPHOESTERASE DOMAIN"/>
    <property type="match status" value="1"/>
</dbReference>
<keyword evidence="3" id="KW-1185">Reference proteome</keyword>
<sequence length="269" mass="29118">MRTLRFVFVFGAALVAALFIYAWQVEPKRLEVRRMTIGQGDAVLRVALVADLHFGGIHLSPGRVREIVKRINREQVDVTLIPGDFINGHTARAEMITEDLAEISDSFSALQAINSRLVATLGNHDTWHGVEAVRVSLERVGFVVLDNQSLRIDGFCYVGLADSDTASPSRDAFNGCETGDTIIALMHSPDARHLLPGNTALAVAGHTHGGQVNLPILGRAVTSTQCGKPCAYGLIQNRPPLIVSSGIGTSILPIRFRAAPEIVIIDLRE</sequence>
<dbReference type="InterPro" id="IPR029052">
    <property type="entry name" value="Metallo-depent_PP-like"/>
</dbReference>
<evidence type="ECO:0000259" key="1">
    <source>
        <dbReference type="Pfam" id="PF00149"/>
    </source>
</evidence>
<organism evidence="2 3">
    <name type="scientific">Algimonas ampicilliniresistens</name>
    <dbReference type="NCBI Taxonomy" id="1298735"/>
    <lineage>
        <taxon>Bacteria</taxon>
        <taxon>Pseudomonadati</taxon>
        <taxon>Pseudomonadota</taxon>
        <taxon>Alphaproteobacteria</taxon>
        <taxon>Maricaulales</taxon>
        <taxon>Robiginitomaculaceae</taxon>
        <taxon>Algimonas</taxon>
    </lineage>
</organism>
<reference evidence="2" key="2">
    <citation type="submission" date="2023-01" db="EMBL/GenBank/DDBJ databases">
        <title>Draft genome sequence of Algimonas ampicilliniresistens strain NBRC 108219.</title>
        <authorList>
            <person name="Sun Q."/>
            <person name="Mori K."/>
        </authorList>
    </citation>
    <scope>NUCLEOTIDE SEQUENCE</scope>
    <source>
        <strain evidence="2">NBRC 108219</strain>
    </source>
</reference>
<dbReference type="Proteomes" id="UP001161391">
    <property type="component" value="Unassembled WGS sequence"/>
</dbReference>
<dbReference type="InterPro" id="IPR004843">
    <property type="entry name" value="Calcineurin-like_PHP"/>
</dbReference>
<accession>A0ABQ5V7T1</accession>
<dbReference type="EMBL" id="BSNK01000001">
    <property type="protein sequence ID" value="GLQ23140.1"/>
    <property type="molecule type" value="Genomic_DNA"/>
</dbReference>
<name>A0ABQ5V7T1_9PROT</name>
<evidence type="ECO:0000313" key="3">
    <source>
        <dbReference type="Proteomes" id="UP001161391"/>
    </source>
</evidence>
<comment type="caution">
    <text evidence="2">The sequence shown here is derived from an EMBL/GenBank/DDBJ whole genome shotgun (WGS) entry which is preliminary data.</text>
</comment>
<proteinExistence type="predicted"/>